<reference evidence="9 10" key="1">
    <citation type="submission" date="2019-12" db="EMBL/GenBank/DDBJ databases">
        <title>Mucilaginibacter sp. HME9299 genome sequencing and assembly.</title>
        <authorList>
            <person name="Kang H."/>
            <person name="Kim H."/>
            <person name="Joh K."/>
        </authorList>
    </citation>
    <scope>NUCLEOTIDE SEQUENCE [LARGE SCALE GENOMIC DNA]</scope>
    <source>
        <strain evidence="9 10">HME9299</strain>
    </source>
</reference>
<evidence type="ECO:0000313" key="10">
    <source>
        <dbReference type="Proteomes" id="UP000434850"/>
    </source>
</evidence>
<evidence type="ECO:0000256" key="1">
    <source>
        <dbReference type="ARBA" id="ARBA00004752"/>
    </source>
</evidence>
<dbReference type="GO" id="GO:0071555">
    <property type="term" value="P:cell wall organization"/>
    <property type="evidence" value="ECO:0007669"/>
    <property type="project" value="UniProtKB-UniRule"/>
</dbReference>
<sequence length="515" mass="58211">MKILNTFSFKSKWHTLSVGLCALLVITFASCKHTKRSDMAQTIYEVNKNKAFNKVTEEGFQPVFQKILAEKKAKLKNPKVITGFYESNGYDPVLVLDHMKGEDLKTLAAYLKKSGEHGLDPKIFQADDINNLVDKFYSKDAIKTPEEAYETMARLEVALANSLINYTNALQYGLISPRKIYARYFTQTLRPDSTSMKKVFGIADMKSFLDSIQPKSAQYVALQKALASNVQVPGKTAEETDRILKVNLERLRWKNKPADDKYVVVNIPDYRLDVMQNGKSVMNMKVCVGEGRNIDRTDNLVEYDESDKVDRPFSRETPQLNSAIYTVQVNPVWNIPKSIATKEIMVAAAQDPYYLSNHNMAVYQNGKEIEDSETIDWSSAGPNDYEFKQRPGDNNALGKIKFLFKNSSSVYLHDTPAKLAFNKQMRAVSHGCVRVERPLDLAHALFGDGNKFDTIKSDMEAGSSEPKDIALPKKVPVYLTYTTCWADKSGTLQFRPDIYGLDIVLFAHLNKYLTA</sequence>
<keyword evidence="4 7" id="KW-0133">Cell shape</keyword>
<dbReference type="UniPathway" id="UPA00219"/>
<name>A0A6I4I8W4_9SPHI</name>
<dbReference type="EMBL" id="WQLA01000004">
    <property type="protein sequence ID" value="MVN91670.1"/>
    <property type="molecule type" value="Genomic_DNA"/>
</dbReference>
<evidence type="ECO:0000256" key="3">
    <source>
        <dbReference type="ARBA" id="ARBA00022679"/>
    </source>
</evidence>
<evidence type="ECO:0000256" key="7">
    <source>
        <dbReference type="PROSITE-ProRule" id="PRU01373"/>
    </source>
</evidence>
<dbReference type="GO" id="GO:0009252">
    <property type="term" value="P:peptidoglycan biosynthetic process"/>
    <property type="evidence" value="ECO:0007669"/>
    <property type="project" value="UniProtKB-UniPathway"/>
</dbReference>
<keyword evidence="5 7" id="KW-0573">Peptidoglycan synthesis</keyword>
<evidence type="ECO:0000313" key="9">
    <source>
        <dbReference type="EMBL" id="MVN91670.1"/>
    </source>
</evidence>
<protein>
    <submittedName>
        <fullName evidence="9">L,D-transpeptidase family protein</fullName>
    </submittedName>
</protein>
<keyword evidence="10" id="KW-1185">Reference proteome</keyword>
<dbReference type="AlphaFoldDB" id="A0A6I4I8W4"/>
<dbReference type="GO" id="GO:0016740">
    <property type="term" value="F:transferase activity"/>
    <property type="evidence" value="ECO:0007669"/>
    <property type="project" value="UniProtKB-KW"/>
</dbReference>
<comment type="caution">
    <text evidence="9">The sequence shown here is derived from an EMBL/GenBank/DDBJ whole genome shotgun (WGS) entry which is preliminary data.</text>
</comment>
<gene>
    <name evidence="9" type="ORF">GO816_11090</name>
</gene>
<proteinExistence type="inferred from homology"/>
<comment type="pathway">
    <text evidence="1 7">Cell wall biogenesis; peptidoglycan biosynthesis.</text>
</comment>
<comment type="similarity">
    <text evidence="2">Belongs to the YkuD family.</text>
</comment>
<feature type="active site" description="Proton donor/acceptor" evidence="7">
    <location>
        <position position="413"/>
    </location>
</feature>
<dbReference type="Gene3D" id="2.40.440.10">
    <property type="entry name" value="L,D-transpeptidase catalytic domain-like"/>
    <property type="match status" value="1"/>
</dbReference>
<evidence type="ECO:0000256" key="6">
    <source>
        <dbReference type="ARBA" id="ARBA00023316"/>
    </source>
</evidence>
<dbReference type="GO" id="GO:0004180">
    <property type="term" value="F:carboxypeptidase activity"/>
    <property type="evidence" value="ECO:0007669"/>
    <property type="project" value="UniProtKB-ARBA"/>
</dbReference>
<dbReference type="InterPro" id="IPR052905">
    <property type="entry name" value="LD-transpeptidase_YkuD-like"/>
</dbReference>
<dbReference type="InterPro" id="IPR005490">
    <property type="entry name" value="LD_TPept_cat_dom"/>
</dbReference>
<dbReference type="PANTHER" id="PTHR41533">
    <property type="entry name" value="L,D-TRANSPEPTIDASE HI_1667-RELATED"/>
    <property type="match status" value="1"/>
</dbReference>
<dbReference type="Pfam" id="PF03734">
    <property type="entry name" value="YkuD"/>
    <property type="match status" value="1"/>
</dbReference>
<keyword evidence="6 7" id="KW-0961">Cell wall biogenesis/degradation</keyword>
<feature type="domain" description="L,D-TPase catalytic" evidence="8">
    <location>
        <begin position="261"/>
        <end position="455"/>
    </location>
</feature>
<evidence type="ECO:0000256" key="2">
    <source>
        <dbReference type="ARBA" id="ARBA00005992"/>
    </source>
</evidence>
<dbReference type="GO" id="GO:0008360">
    <property type="term" value="P:regulation of cell shape"/>
    <property type="evidence" value="ECO:0007669"/>
    <property type="project" value="UniProtKB-UniRule"/>
</dbReference>
<organism evidence="9 10">
    <name type="scientific">Mucilaginibacter aquatilis</name>
    <dbReference type="NCBI Taxonomy" id="1517760"/>
    <lineage>
        <taxon>Bacteria</taxon>
        <taxon>Pseudomonadati</taxon>
        <taxon>Bacteroidota</taxon>
        <taxon>Sphingobacteriia</taxon>
        <taxon>Sphingobacteriales</taxon>
        <taxon>Sphingobacteriaceae</taxon>
        <taxon>Mucilaginibacter</taxon>
    </lineage>
</organism>
<evidence type="ECO:0000256" key="4">
    <source>
        <dbReference type="ARBA" id="ARBA00022960"/>
    </source>
</evidence>
<dbReference type="Proteomes" id="UP000434850">
    <property type="component" value="Unassembled WGS sequence"/>
</dbReference>
<evidence type="ECO:0000259" key="8">
    <source>
        <dbReference type="PROSITE" id="PS52029"/>
    </source>
</evidence>
<accession>A0A6I4I8W4</accession>
<dbReference type="PANTHER" id="PTHR41533:SF2">
    <property type="entry name" value="BLR7131 PROTEIN"/>
    <property type="match status" value="1"/>
</dbReference>
<dbReference type="Pfam" id="PF20142">
    <property type="entry name" value="Scaffold"/>
    <property type="match status" value="1"/>
</dbReference>
<dbReference type="RefSeq" id="WP_157541999.1">
    <property type="nucleotide sequence ID" value="NZ_WQLA01000004.1"/>
</dbReference>
<dbReference type="InterPro" id="IPR038063">
    <property type="entry name" value="Transpep_catalytic_dom"/>
</dbReference>
<keyword evidence="3" id="KW-0808">Transferase</keyword>
<dbReference type="SUPFAM" id="SSF141523">
    <property type="entry name" value="L,D-transpeptidase catalytic domain-like"/>
    <property type="match status" value="1"/>
</dbReference>
<evidence type="ECO:0000256" key="5">
    <source>
        <dbReference type="ARBA" id="ARBA00022984"/>
    </source>
</evidence>
<dbReference type="PROSITE" id="PS51257">
    <property type="entry name" value="PROKAR_LIPOPROTEIN"/>
    <property type="match status" value="1"/>
</dbReference>
<feature type="active site" description="Nucleophile" evidence="7">
    <location>
        <position position="432"/>
    </location>
</feature>
<dbReference type="PROSITE" id="PS52029">
    <property type="entry name" value="LD_TPASE"/>
    <property type="match status" value="1"/>
</dbReference>
<dbReference type="CDD" id="cd16913">
    <property type="entry name" value="YkuD_like"/>
    <property type="match status" value="1"/>
</dbReference>
<dbReference type="OrthoDB" id="9778545at2"/>
<dbReference type="InterPro" id="IPR045380">
    <property type="entry name" value="LD_TPept_scaffold_dom"/>
</dbReference>